<keyword evidence="3" id="KW-1185">Reference proteome</keyword>
<reference evidence="2 3" key="1">
    <citation type="journal article" date="2023" name="IScience">
        <title>Expanded male sex-determining region conserved during the evolution of homothallism in the green alga Volvox.</title>
        <authorList>
            <person name="Yamamoto K."/>
            <person name="Matsuzaki R."/>
            <person name="Mahakham W."/>
            <person name="Heman W."/>
            <person name="Sekimoto H."/>
            <person name="Kawachi M."/>
            <person name="Minakuchi Y."/>
            <person name="Toyoda A."/>
            <person name="Nozaki H."/>
        </authorList>
    </citation>
    <scope>NUCLEOTIDE SEQUENCE [LARGE SCALE GENOMIC DNA]</scope>
    <source>
        <strain evidence="2 3">NIES-4468</strain>
    </source>
</reference>
<accession>A0ABQ5RMK8</accession>
<protein>
    <submittedName>
        <fullName evidence="2">Uncharacterized protein</fullName>
    </submittedName>
</protein>
<name>A0ABQ5RMK8_9CHLO</name>
<keyword evidence="1" id="KW-0812">Transmembrane</keyword>
<dbReference type="Proteomes" id="UP001165090">
    <property type="component" value="Unassembled WGS sequence"/>
</dbReference>
<evidence type="ECO:0000256" key="1">
    <source>
        <dbReference type="SAM" id="Phobius"/>
    </source>
</evidence>
<feature type="transmembrane region" description="Helical" evidence="1">
    <location>
        <begin position="20"/>
        <end position="37"/>
    </location>
</feature>
<organism evidence="2 3">
    <name type="scientific">Volvox africanus</name>
    <dbReference type="NCBI Taxonomy" id="51714"/>
    <lineage>
        <taxon>Eukaryota</taxon>
        <taxon>Viridiplantae</taxon>
        <taxon>Chlorophyta</taxon>
        <taxon>core chlorophytes</taxon>
        <taxon>Chlorophyceae</taxon>
        <taxon>CS clade</taxon>
        <taxon>Chlamydomonadales</taxon>
        <taxon>Volvocaceae</taxon>
        <taxon>Volvox</taxon>
    </lineage>
</organism>
<evidence type="ECO:0000313" key="2">
    <source>
        <dbReference type="EMBL" id="GLI58794.1"/>
    </source>
</evidence>
<comment type="caution">
    <text evidence="2">The sequence shown here is derived from an EMBL/GenBank/DDBJ whole genome shotgun (WGS) entry which is preliminary data.</text>
</comment>
<feature type="non-terminal residue" evidence="2">
    <location>
        <position position="1"/>
    </location>
</feature>
<gene>
    <name evidence="2" type="ORF">VaNZ11_000552</name>
</gene>
<dbReference type="EMBL" id="BSDZ01000003">
    <property type="protein sequence ID" value="GLI58794.1"/>
    <property type="molecule type" value="Genomic_DNA"/>
</dbReference>
<feature type="non-terminal residue" evidence="2">
    <location>
        <position position="141"/>
    </location>
</feature>
<keyword evidence="1" id="KW-1133">Transmembrane helix</keyword>
<keyword evidence="1" id="KW-0472">Membrane</keyword>
<evidence type="ECO:0000313" key="3">
    <source>
        <dbReference type="Proteomes" id="UP001165090"/>
    </source>
</evidence>
<sequence length="141" mass="16077">REMTNYVSHATSFLSTLEVAAIRCWLAFLGWSVTLNFHTIKAQLKMDPEPVRDRIFKTGGHGLPISRRAFLTDPAALAIFHAVNNGTMDPSTLPSHLRTLADIRPQPAENAAMRNQHRCSWLRGRQQVLQRPPRRQQVLQR</sequence>
<proteinExistence type="predicted"/>